<dbReference type="InterPro" id="IPR006569">
    <property type="entry name" value="CID_dom"/>
</dbReference>
<gene>
    <name evidence="2" type="ORF">KM1_196680</name>
</gene>
<dbReference type="GO" id="GO:0031124">
    <property type="term" value="P:mRNA 3'-end processing"/>
    <property type="evidence" value="ECO:0007669"/>
    <property type="project" value="InterPro"/>
</dbReference>
<proteinExistence type="predicted"/>
<evidence type="ECO:0000313" key="3">
    <source>
        <dbReference type="Proteomes" id="UP000030780"/>
    </source>
</evidence>
<dbReference type="SMART" id="SM00582">
    <property type="entry name" value="RPR"/>
    <property type="match status" value="1"/>
</dbReference>
<reference evidence="2 3" key="1">
    <citation type="submission" date="2013-01" db="EMBL/GenBank/DDBJ databases">
        <authorList>
            <person name="Inman J."/>
            <person name="Zafar N."/>
            <person name="Lorenzi H."/>
            <person name="Caler E."/>
        </authorList>
    </citation>
    <scope>NUCLEOTIDE SEQUENCE [LARGE SCALE GENOMIC DNA]</scope>
    <source>
        <strain evidence="2 3">HM-3:IMSS</strain>
    </source>
</reference>
<dbReference type="GO" id="GO:0003729">
    <property type="term" value="F:mRNA binding"/>
    <property type="evidence" value="ECO:0007669"/>
    <property type="project" value="InterPro"/>
</dbReference>
<dbReference type="GO" id="GO:0000993">
    <property type="term" value="F:RNA polymerase II complex binding"/>
    <property type="evidence" value="ECO:0007669"/>
    <property type="project" value="InterPro"/>
</dbReference>
<dbReference type="SUPFAM" id="SSF48464">
    <property type="entry name" value="ENTH/VHS domain"/>
    <property type="match status" value="1"/>
</dbReference>
<dbReference type="Pfam" id="PF04818">
    <property type="entry name" value="CID"/>
    <property type="match status" value="1"/>
</dbReference>
<dbReference type="PANTHER" id="PTHR15921:SF3">
    <property type="entry name" value="PRE-MRNA CLEAVAGE COMPLEX 2 PROTEIN PCF11"/>
    <property type="match status" value="1"/>
</dbReference>
<dbReference type="EMBL" id="KB638734">
    <property type="protein sequence ID" value="EMS11425.1"/>
    <property type="molecule type" value="Genomic_DNA"/>
</dbReference>
<dbReference type="VEuPathDB" id="AmoebaDB:KM1_196680"/>
<accession>M7W144</accession>
<protein>
    <recommendedName>
        <fullName evidence="1">CID domain-containing protein</fullName>
    </recommendedName>
</protein>
<evidence type="ECO:0000313" key="2">
    <source>
        <dbReference type="EMBL" id="EMS11425.1"/>
    </source>
</evidence>
<dbReference type="Proteomes" id="UP000030780">
    <property type="component" value="Unassembled WGS sequence"/>
</dbReference>
<organism evidence="2 3">
    <name type="scientific">Entamoeba histolytica HM-3:IMSS</name>
    <dbReference type="NCBI Taxonomy" id="885315"/>
    <lineage>
        <taxon>Eukaryota</taxon>
        <taxon>Amoebozoa</taxon>
        <taxon>Evosea</taxon>
        <taxon>Archamoebae</taxon>
        <taxon>Mastigamoebida</taxon>
        <taxon>Entamoebidae</taxon>
        <taxon>Entamoeba</taxon>
    </lineage>
</organism>
<dbReference type="AlphaFoldDB" id="M7W144"/>
<dbReference type="InterPro" id="IPR045154">
    <property type="entry name" value="PCF11-like"/>
</dbReference>
<dbReference type="PANTHER" id="PTHR15921">
    <property type="entry name" value="PRE-MRNA CLEAVAGE COMPLEX II"/>
    <property type="match status" value="1"/>
</dbReference>
<evidence type="ECO:0000259" key="1">
    <source>
        <dbReference type="PROSITE" id="PS51391"/>
    </source>
</evidence>
<dbReference type="OrthoDB" id="2129491at2759"/>
<sequence length="399" mass="45880">MNPQMDIVTIFNNVISEIDNDSSRIQFLTFTAIQSIARAQEIVDIINTSLLRFVHSPEQQVYVLYVIDSIVKNDSTRTYLQLICPGLDEKVVDVYHGCHQQLRQYIIDLINTWNGSFPNEIIQSIIRQINPPEPIIQPPPQQYYQQIPPQQLQQLPQPPAQYQQYLSQQPMKREPEGFNQATMPPQKRMVNLYENPELPSIGIDEEIATNPYIQSVVEQRPEPPIEPTPNVNEVDAIDLMKSSNNQEPKEVQLEPISEPIQKTTTITRKYNLDPQCDICGVHCHNIDQHKQWHQRCDSLKDGISRDWYVSSNTWITEPISEHATIQAFAADKEEEAKAPQKVEEIPEQSQVVLYPIDEHSMNCDICKEKFEISDDGLHFKNVIAGKNGKLVHKECAEHV</sequence>
<name>M7W144_ENTHI</name>
<dbReference type="GO" id="GO:0005849">
    <property type="term" value="C:mRNA cleavage factor complex"/>
    <property type="evidence" value="ECO:0007669"/>
    <property type="project" value="TreeGrafter"/>
</dbReference>
<dbReference type="InterPro" id="IPR008942">
    <property type="entry name" value="ENTH_VHS"/>
</dbReference>
<dbReference type="Gene3D" id="1.25.40.90">
    <property type="match status" value="1"/>
</dbReference>
<feature type="domain" description="CID" evidence="1">
    <location>
        <begin position="3"/>
        <end position="133"/>
    </location>
</feature>
<dbReference type="GO" id="GO:0005737">
    <property type="term" value="C:cytoplasm"/>
    <property type="evidence" value="ECO:0007669"/>
    <property type="project" value="TreeGrafter"/>
</dbReference>
<dbReference type="GO" id="GO:0006369">
    <property type="term" value="P:termination of RNA polymerase II transcription"/>
    <property type="evidence" value="ECO:0007669"/>
    <property type="project" value="InterPro"/>
</dbReference>
<dbReference type="PROSITE" id="PS51391">
    <property type="entry name" value="CID"/>
    <property type="match status" value="1"/>
</dbReference>